<feature type="binding site" evidence="9">
    <location>
        <position position="139"/>
    </location>
    <ligand>
        <name>a divalent metal cation</name>
        <dbReference type="ChEBI" id="CHEBI:60240"/>
    </ligand>
</feature>
<evidence type="ECO:0000313" key="13">
    <source>
        <dbReference type="EMBL" id="PIB26599.1"/>
    </source>
</evidence>
<dbReference type="PANTHER" id="PTHR43237">
    <property type="entry name" value="NADP-DEPENDENT MALIC ENZYME"/>
    <property type="match status" value="1"/>
</dbReference>
<keyword evidence="5 9" id="KW-0479">Metal-binding</keyword>
<evidence type="ECO:0000256" key="3">
    <source>
        <dbReference type="ARBA" id="ARBA00007686"/>
    </source>
</evidence>
<dbReference type="OrthoDB" id="9805787at2"/>
<evidence type="ECO:0000256" key="6">
    <source>
        <dbReference type="ARBA" id="ARBA00023002"/>
    </source>
</evidence>
<keyword evidence="14" id="KW-1185">Reference proteome</keyword>
<dbReference type="GO" id="GO:0004470">
    <property type="term" value="F:malic enzyme activity"/>
    <property type="evidence" value="ECO:0007669"/>
    <property type="project" value="InterPro"/>
</dbReference>
<dbReference type="InterPro" id="IPR037062">
    <property type="entry name" value="Malic_N_dom_sf"/>
</dbReference>
<comment type="similarity">
    <text evidence="3">In the N-terminal section; belongs to the malic enzymes family.</text>
</comment>
<comment type="cofactor">
    <cofactor evidence="1">
        <name>Mn(2+)</name>
        <dbReference type="ChEBI" id="CHEBI:29035"/>
    </cofactor>
</comment>
<feature type="domain" description="Malic enzyme NAD-binding" evidence="11">
    <location>
        <begin position="166"/>
        <end position="402"/>
    </location>
</feature>
<dbReference type="SUPFAM" id="SSF53659">
    <property type="entry name" value="Isocitrate/Isopropylmalate dehydrogenase-like"/>
    <property type="match status" value="1"/>
</dbReference>
<dbReference type="Pfam" id="PF00390">
    <property type="entry name" value="malic"/>
    <property type="match status" value="1"/>
</dbReference>
<dbReference type="PROSITE" id="PS00331">
    <property type="entry name" value="MALIC_ENZYMES"/>
    <property type="match status" value="1"/>
</dbReference>
<dbReference type="SMART" id="SM01274">
    <property type="entry name" value="malic"/>
    <property type="match status" value="1"/>
</dbReference>
<dbReference type="Proteomes" id="UP000231516">
    <property type="component" value="Unassembled WGS sequence"/>
</dbReference>
<dbReference type="Gene3D" id="3.40.50.10950">
    <property type="match status" value="1"/>
</dbReference>
<evidence type="ECO:0000256" key="9">
    <source>
        <dbReference type="PIRSR" id="PIRSR036684-2"/>
    </source>
</evidence>
<feature type="domain" description="Malic enzyme N-terminal" evidence="12">
    <location>
        <begin position="21"/>
        <end position="154"/>
    </location>
</feature>
<dbReference type="FunFam" id="3.40.50.10380:FF:000003">
    <property type="entry name" value="NADP-dependent malic enzyme"/>
    <property type="match status" value="1"/>
</dbReference>
<dbReference type="Pfam" id="PF01515">
    <property type="entry name" value="PTA_PTB"/>
    <property type="match status" value="1"/>
</dbReference>
<dbReference type="InterPro" id="IPR042112">
    <property type="entry name" value="P_AcTrfase_dom2"/>
</dbReference>
<feature type="binding site" evidence="10">
    <location>
        <begin position="79"/>
        <end position="86"/>
    </location>
    <ligand>
        <name>NADP(+)</name>
        <dbReference type="ChEBI" id="CHEBI:58349"/>
    </ligand>
</feature>
<keyword evidence="6" id="KW-0560">Oxidoreductase</keyword>
<comment type="cofactor">
    <cofactor evidence="2">
        <name>Mg(2+)</name>
        <dbReference type="ChEBI" id="CHEBI:18420"/>
    </cofactor>
</comment>
<dbReference type="InterPro" id="IPR012301">
    <property type="entry name" value="Malic_N_dom"/>
</dbReference>
<dbReference type="GO" id="GO:0006108">
    <property type="term" value="P:malate metabolic process"/>
    <property type="evidence" value="ECO:0007669"/>
    <property type="project" value="InterPro"/>
</dbReference>
<dbReference type="GO" id="GO:0046872">
    <property type="term" value="F:metal ion binding"/>
    <property type="evidence" value="ECO:0007669"/>
    <property type="project" value="UniProtKB-KW"/>
</dbReference>
<feature type="binding site" evidence="10">
    <location>
        <position position="290"/>
    </location>
    <ligand>
        <name>a divalent metal cation</name>
        <dbReference type="ChEBI" id="CHEBI:60240"/>
    </ligand>
</feature>
<evidence type="ECO:0000256" key="8">
    <source>
        <dbReference type="PIRSR" id="PIRSR036684-1"/>
    </source>
</evidence>
<dbReference type="InterPro" id="IPR051674">
    <property type="entry name" value="Malate_Decarboxylase"/>
</dbReference>
<dbReference type="InterPro" id="IPR046346">
    <property type="entry name" value="Aminoacid_DH-like_N_sf"/>
</dbReference>
<feature type="active site" description="Proton acceptor" evidence="8">
    <location>
        <position position="97"/>
    </location>
</feature>
<dbReference type="Gene3D" id="3.40.50.10380">
    <property type="entry name" value="Malic enzyme, N-terminal domain"/>
    <property type="match status" value="1"/>
</dbReference>
<dbReference type="SUPFAM" id="SSF53223">
    <property type="entry name" value="Aminoacid dehydrogenase-like, N-terminal domain"/>
    <property type="match status" value="1"/>
</dbReference>
<dbReference type="InterPro" id="IPR042113">
    <property type="entry name" value="P_AcTrfase_dom1"/>
</dbReference>
<gene>
    <name evidence="13" type="ORF">BFP76_11940</name>
</gene>
<keyword evidence="7" id="KW-0511">Multifunctional enzyme</keyword>
<dbReference type="InterPro" id="IPR002505">
    <property type="entry name" value="PTA_PTB"/>
</dbReference>
<dbReference type="Gene3D" id="3.40.50.10750">
    <property type="entry name" value="Isocitrate/Isopropylmalate dehydrogenase-like"/>
    <property type="match status" value="1"/>
</dbReference>
<feature type="binding site" evidence="9">
    <location>
        <position position="140"/>
    </location>
    <ligand>
        <name>a divalent metal cation</name>
        <dbReference type="ChEBI" id="CHEBI:60240"/>
    </ligand>
</feature>
<reference evidence="13 14" key="1">
    <citation type="submission" date="2016-08" db="EMBL/GenBank/DDBJ databases">
        <title>Draft genome of Amylibacter sp. strain 4G11.</title>
        <authorList>
            <person name="Wong S.-K."/>
            <person name="Hamasaki K."/>
            <person name="Yoshizawa S."/>
        </authorList>
    </citation>
    <scope>NUCLEOTIDE SEQUENCE [LARGE SCALE GENOMIC DNA]</scope>
    <source>
        <strain evidence="13 14">4G11</strain>
    </source>
</reference>
<dbReference type="InterPro" id="IPR015884">
    <property type="entry name" value="Malic_enzyme_CS"/>
</dbReference>
<dbReference type="SMART" id="SM00919">
    <property type="entry name" value="Malic_M"/>
    <property type="match status" value="1"/>
</dbReference>
<dbReference type="EMBL" id="MDGM01000003">
    <property type="protein sequence ID" value="PIB26599.1"/>
    <property type="molecule type" value="Genomic_DNA"/>
</dbReference>
<dbReference type="RefSeq" id="WP_099591425.1">
    <property type="nucleotide sequence ID" value="NZ_MDGM01000003.1"/>
</dbReference>
<evidence type="ECO:0000256" key="5">
    <source>
        <dbReference type="ARBA" id="ARBA00022723"/>
    </source>
</evidence>
<accession>A0A2G5KBQ6</accession>
<feature type="binding site" evidence="10">
    <location>
        <position position="165"/>
    </location>
    <ligand>
        <name>a divalent metal cation</name>
        <dbReference type="ChEBI" id="CHEBI:60240"/>
    </ligand>
</feature>
<dbReference type="PANTHER" id="PTHR43237:SF4">
    <property type="entry name" value="NADP-DEPENDENT MALIC ENZYME"/>
    <property type="match status" value="1"/>
</dbReference>
<dbReference type="GO" id="GO:0016616">
    <property type="term" value="F:oxidoreductase activity, acting on the CH-OH group of donors, NAD or NADP as acceptor"/>
    <property type="evidence" value="ECO:0007669"/>
    <property type="project" value="InterPro"/>
</dbReference>
<dbReference type="Pfam" id="PF03949">
    <property type="entry name" value="Malic_M"/>
    <property type="match status" value="1"/>
</dbReference>
<evidence type="ECO:0000259" key="12">
    <source>
        <dbReference type="SMART" id="SM01274"/>
    </source>
</evidence>
<evidence type="ECO:0000256" key="4">
    <source>
        <dbReference type="ARBA" id="ARBA00008756"/>
    </source>
</evidence>
<dbReference type="PIRSF" id="PIRSF036684">
    <property type="entry name" value="ME_PTA"/>
    <property type="match status" value="1"/>
</dbReference>
<dbReference type="GO" id="GO:0051287">
    <property type="term" value="F:NAD binding"/>
    <property type="evidence" value="ECO:0007669"/>
    <property type="project" value="InterPro"/>
</dbReference>
<dbReference type="CDD" id="cd05311">
    <property type="entry name" value="NAD_bind_2_malic_enz"/>
    <property type="match status" value="1"/>
</dbReference>
<dbReference type="InterPro" id="IPR012302">
    <property type="entry name" value="Malic_NAD-bd"/>
</dbReference>
<evidence type="ECO:0000259" key="11">
    <source>
        <dbReference type="SMART" id="SM00919"/>
    </source>
</evidence>
<dbReference type="FunFam" id="3.40.50.720:FF:000095">
    <property type="entry name" value="NADP-dependent malic enzyme"/>
    <property type="match status" value="1"/>
</dbReference>
<dbReference type="InterPro" id="IPR036291">
    <property type="entry name" value="NAD(P)-bd_dom_sf"/>
</dbReference>
<dbReference type="InterPro" id="IPR012188">
    <property type="entry name" value="ME_PTA"/>
</dbReference>
<dbReference type="InterPro" id="IPR045213">
    <property type="entry name" value="Malic_NAD-bd_bact_type"/>
</dbReference>
<keyword evidence="10" id="KW-0521">NADP</keyword>
<comment type="caution">
    <text evidence="13">The sequence shown here is derived from an EMBL/GenBank/DDBJ whole genome shotgun (WGS) entry which is preliminary data.</text>
</comment>
<proteinExistence type="inferred from homology"/>
<dbReference type="Gene3D" id="3.40.50.720">
    <property type="entry name" value="NAD(P)-binding Rossmann-like Domain"/>
    <property type="match status" value="1"/>
</dbReference>
<dbReference type="AlphaFoldDB" id="A0A2G5KBQ6"/>
<comment type="similarity">
    <text evidence="4">In the C-terminal section; belongs to the phosphate acetyltransferase and butyryltransferase family.</text>
</comment>
<evidence type="ECO:0000256" key="1">
    <source>
        <dbReference type="ARBA" id="ARBA00001936"/>
    </source>
</evidence>
<evidence type="ECO:0000256" key="10">
    <source>
        <dbReference type="PIRSR" id="PIRSR036684-3"/>
    </source>
</evidence>
<organism evidence="13 14">
    <name type="scientific">Paramylibacter kogurei</name>
    <dbReference type="NCBI Taxonomy" id="1889778"/>
    <lineage>
        <taxon>Bacteria</taxon>
        <taxon>Pseudomonadati</taxon>
        <taxon>Pseudomonadota</taxon>
        <taxon>Alphaproteobacteria</taxon>
        <taxon>Rhodobacterales</taxon>
        <taxon>Paracoccaceae</taxon>
        <taxon>Paramylibacter</taxon>
    </lineage>
</organism>
<evidence type="ECO:0000256" key="7">
    <source>
        <dbReference type="ARBA" id="ARBA00023268"/>
    </source>
</evidence>
<dbReference type="SUPFAM" id="SSF51735">
    <property type="entry name" value="NAD(P)-binding Rossmann-fold domains"/>
    <property type="match status" value="1"/>
</dbReference>
<dbReference type="GO" id="GO:0016746">
    <property type="term" value="F:acyltransferase activity"/>
    <property type="evidence" value="ECO:0007669"/>
    <property type="project" value="InterPro"/>
</dbReference>
<name>A0A2G5KBQ6_9RHOB</name>
<evidence type="ECO:0000313" key="14">
    <source>
        <dbReference type="Proteomes" id="UP000231516"/>
    </source>
</evidence>
<evidence type="ECO:0000256" key="2">
    <source>
        <dbReference type="ARBA" id="ARBA00001946"/>
    </source>
</evidence>
<sequence length="753" mass="81603">MSGKSRVTDEEALQYHLEPTPGKIEVIASTPMSTQRDLSLAYSPGVAVPVEAIGKNPELAYDYTSKGNMVAVISNGTAILGLGNLGALASKPVMEGKAVLFKRFADVNSIDIELDTEDADEFINAVKLMGPSFGGINLEDIKAPECFIIEQQLKELMDIPVFHDDQHGTAVICAAGLLNALHISGKKIEDVKVVLNGAGAAGIACLELIKRMGAKNENCIICDTKGVIYQGRTEGMNQWKSAHAIKTEMRTLEEAMKDADVFLGVSAKGAVTQDMVKSMAKSPVIFAMANPDPEITPEDAHAVRPDAIVATGRSDYPNQVNNVLCFPYLFRGALDVHARSINDEMKIACAQALAALAREDVPDEVGLAYGKKLQFGPEYIIPTPFDPRLIHIIPPAVAKAGMDTGVARRPIIDMDRYTLDLKSRLDPSAQFLQAMFQRARNTQATMVFAEGDDPRVLRAAVAYVRSGLGRAIVVGRDADVKEKLEQAGMGEAFEDIEVLNAATTDHLRTYKDFLYNRLQRDGYDLSDIHKLASRDRHVFAALVVAHGHADGMVTGATRKSALCLNQINHVFDAKPGDGAIGVNAMLHKGRMVLIADSLVHEWPEAEDLADIAERASEVARKMGMDPRVAFVSFSNFGYPKSERAEKMSMAPDVLDKRGVNFEYEGEMTVDVALNDALRKKYYPFARLSAPANILVMPARHSASISTKLMQEMGGATMIGPILTGIDKPVQLCSVNATVNDILNMAVMAACDVG</sequence>
<protein>
    <submittedName>
        <fullName evidence="13">Malic enzyme</fullName>
    </submittedName>
</protein>